<evidence type="ECO:0000256" key="2">
    <source>
        <dbReference type="ARBA" id="ARBA00022679"/>
    </source>
</evidence>
<feature type="domain" description="tRNA/rRNA methyltransferase SpoU type" evidence="3">
    <location>
        <begin position="111"/>
        <end position="251"/>
    </location>
</feature>
<dbReference type="InterPro" id="IPR029064">
    <property type="entry name" value="Ribosomal_eL30-like_sf"/>
</dbReference>
<dbReference type="InterPro" id="IPR029028">
    <property type="entry name" value="Alpha/beta_knot_MTases"/>
</dbReference>
<dbReference type="OrthoDB" id="3190829at2"/>
<evidence type="ECO:0000313" key="5">
    <source>
        <dbReference type="EMBL" id="AZA10063.1"/>
    </source>
</evidence>
<dbReference type="AlphaFoldDB" id="A0A3G6IWW9"/>
<keyword evidence="1 5" id="KW-0489">Methyltransferase</keyword>
<dbReference type="GO" id="GO:0003723">
    <property type="term" value="F:RNA binding"/>
    <property type="evidence" value="ECO:0007669"/>
    <property type="project" value="InterPro"/>
</dbReference>
<evidence type="ECO:0000259" key="3">
    <source>
        <dbReference type="Pfam" id="PF00588"/>
    </source>
</evidence>
<gene>
    <name evidence="5" type="primary">nhs</name>
    <name evidence="5" type="ORF">CPPEL_09800</name>
</gene>
<dbReference type="GO" id="GO:0046677">
    <property type="term" value="P:response to antibiotic"/>
    <property type="evidence" value="ECO:0007669"/>
    <property type="project" value="InterPro"/>
</dbReference>
<evidence type="ECO:0000256" key="1">
    <source>
        <dbReference type="ARBA" id="ARBA00022603"/>
    </source>
</evidence>
<sequence length="259" mass="27467">MIESLLDAQAREISAVIDGEVPGRFIIDDEENIEQALLHGLSIHTVFCVGDRTPEESLAQLLKQQHIEVTGIAVHVAKKLFGSDKRPRLFALADTPPASTLDKALEHKGDVVVLDGVRLPGNIGAIIRTAAGLGAAAVVLVDSGLDDALDRRLVRASRGLVFALPVVLSTREDVLGALDALEIPLVSLAADASEPLAQIAQLEGRIALVMGSERKGVSTQLHEHAKHRYAIAMREGVESLNVSVATGIALYTHGGQELA</sequence>
<dbReference type="Proteomes" id="UP000271426">
    <property type="component" value="Chromosome"/>
</dbReference>
<feature type="domain" description="Thiostrepton-resistance methylase N-terminal" evidence="4">
    <location>
        <begin position="2"/>
        <end position="101"/>
    </location>
</feature>
<evidence type="ECO:0000259" key="4">
    <source>
        <dbReference type="Pfam" id="PF04705"/>
    </source>
</evidence>
<dbReference type="Pfam" id="PF00588">
    <property type="entry name" value="SpoU_methylase"/>
    <property type="match status" value="1"/>
</dbReference>
<dbReference type="Gene3D" id="3.40.1280.10">
    <property type="match status" value="1"/>
</dbReference>
<protein>
    <submittedName>
        <fullName evidence="5">23S rRNA methyltransferase</fullName>
        <ecNumber evidence="5">2.1.1.-</ecNumber>
    </submittedName>
</protein>
<dbReference type="Gene3D" id="3.30.1330.30">
    <property type="match status" value="1"/>
</dbReference>
<dbReference type="PANTHER" id="PTHR43191">
    <property type="entry name" value="RRNA METHYLTRANSFERASE 3"/>
    <property type="match status" value="1"/>
</dbReference>
<dbReference type="EC" id="2.1.1.-" evidence="5"/>
<dbReference type="GO" id="GO:0008649">
    <property type="term" value="F:rRNA methyltransferase activity"/>
    <property type="evidence" value="ECO:0007669"/>
    <property type="project" value="InterPro"/>
</dbReference>
<reference evidence="5 6" key="1">
    <citation type="submission" date="2018-11" db="EMBL/GenBank/DDBJ databases">
        <authorList>
            <person name="Kleinhagauer T."/>
            <person name="Glaeser S.P."/>
            <person name="Spergser J."/>
            <person name="Ruckert C."/>
            <person name="Kaempfer P."/>
            <person name="Busse H.-J."/>
        </authorList>
    </citation>
    <scope>NUCLEOTIDE SEQUENCE [LARGE SCALE GENOMIC DNA]</scope>
    <source>
        <strain evidence="5 6">812CH</strain>
    </source>
</reference>
<dbReference type="PANTHER" id="PTHR43191:SF2">
    <property type="entry name" value="RRNA METHYLTRANSFERASE 3, MITOCHONDRIAL"/>
    <property type="match status" value="1"/>
</dbReference>
<dbReference type="EMBL" id="CP033898">
    <property type="protein sequence ID" value="AZA10063.1"/>
    <property type="molecule type" value="Genomic_DNA"/>
</dbReference>
<dbReference type="KEGG" id="cpso:CPPEL_09800"/>
<dbReference type="InterPro" id="IPR051259">
    <property type="entry name" value="rRNA_Methyltransferase"/>
</dbReference>
<accession>A0A3G6IWW9</accession>
<dbReference type="InterPro" id="IPR001537">
    <property type="entry name" value="SpoU_MeTrfase"/>
</dbReference>
<dbReference type="SUPFAM" id="SSF75217">
    <property type="entry name" value="alpha/beta knot"/>
    <property type="match status" value="1"/>
</dbReference>
<dbReference type="Pfam" id="PF04705">
    <property type="entry name" value="TSNR_N"/>
    <property type="match status" value="1"/>
</dbReference>
<dbReference type="RefSeq" id="WP_123960930.1">
    <property type="nucleotide sequence ID" value="NZ_CP033898.1"/>
</dbReference>
<keyword evidence="6" id="KW-1185">Reference proteome</keyword>
<name>A0A3G6IWW9_9CORY</name>
<evidence type="ECO:0000313" key="6">
    <source>
        <dbReference type="Proteomes" id="UP000271426"/>
    </source>
</evidence>
<proteinExistence type="predicted"/>
<dbReference type="InterPro" id="IPR029026">
    <property type="entry name" value="tRNA_m1G_MTases_N"/>
</dbReference>
<keyword evidence="2 5" id="KW-0808">Transferase</keyword>
<organism evidence="5 6">
    <name type="scientific">Corynebacterium pseudopelargi</name>
    <dbReference type="NCBI Taxonomy" id="2080757"/>
    <lineage>
        <taxon>Bacteria</taxon>
        <taxon>Bacillati</taxon>
        <taxon>Actinomycetota</taxon>
        <taxon>Actinomycetes</taxon>
        <taxon>Mycobacteriales</taxon>
        <taxon>Corynebacteriaceae</taxon>
        <taxon>Corynebacterium</taxon>
    </lineage>
</organism>
<dbReference type="InterPro" id="IPR006795">
    <property type="entry name" value="Thiostrepton-R_Mease_TSNR_N"/>
</dbReference>